<dbReference type="SMART" id="SM00248">
    <property type="entry name" value="ANK"/>
    <property type="match status" value="1"/>
</dbReference>
<evidence type="ECO:0000313" key="3">
    <source>
        <dbReference type="EMBL" id="AGJ91958.1"/>
    </source>
</evidence>
<dbReference type="InterPro" id="IPR036770">
    <property type="entry name" value="Ankyrin_rpt-contain_sf"/>
</dbReference>
<gene>
    <name evidence="2" type="ORF">VACV_TT10_004</name>
    <name evidence="3" type="ORF">VACV_TT10_266</name>
</gene>
<organism evidence="3 4">
    <name type="scientific">Vaccinia virus</name>
    <name type="common">VACV</name>
    <name type="synonym">Orthopoxvirus vaccinia</name>
    <dbReference type="NCBI Taxonomy" id="10245"/>
    <lineage>
        <taxon>Viruses</taxon>
        <taxon>Varidnaviria</taxon>
        <taxon>Bamfordvirae</taxon>
        <taxon>Nucleocytoviricota</taxon>
        <taxon>Pokkesviricetes</taxon>
        <taxon>Chitovirales</taxon>
        <taxon>Poxviridae</taxon>
        <taxon>Chordopoxvirinae</taxon>
        <taxon>Orthopoxvirus</taxon>
    </lineage>
</organism>
<keyword evidence="1" id="KW-0040">ANK repeat</keyword>
<reference evidence="3 4" key="1">
    <citation type="journal article" date="2013" name="PLoS ONE">
        <title>Genomic Sequence and Virulence of Clonal Isolates of Vaccinia Virus Tiantan, the Chinese Smallpox Vaccine Strain.</title>
        <authorList>
            <person name="Zhang Q."/>
            <person name="Tian M."/>
            <person name="Feng Y."/>
            <person name="Zhao K."/>
            <person name="Xu J."/>
            <person name="Liu Y."/>
            <person name="Shao Y."/>
        </authorList>
    </citation>
    <scope>NUCLEOTIDE SEQUENCE [LARGE SCALE GENOMIC DNA]</scope>
    <source>
        <strain evidence="3">Tiantan</strain>
    </source>
</reference>
<dbReference type="EMBL" id="JX489137">
    <property type="protein sequence ID" value="AGJ91695.1"/>
    <property type="molecule type" value="Genomic_DNA"/>
</dbReference>
<dbReference type="PROSITE" id="PS50088">
    <property type="entry name" value="ANK_REPEAT"/>
    <property type="match status" value="1"/>
</dbReference>
<dbReference type="Gene3D" id="1.25.40.20">
    <property type="entry name" value="Ankyrin repeat-containing domain"/>
    <property type="match status" value="1"/>
</dbReference>
<protein>
    <submittedName>
        <fullName evidence="3">Ankyrin-like protein</fullName>
    </submittedName>
</protein>
<evidence type="ECO:0000256" key="1">
    <source>
        <dbReference type="PROSITE-ProRule" id="PRU00023"/>
    </source>
</evidence>
<evidence type="ECO:0000313" key="4">
    <source>
        <dbReference type="Proteomes" id="UP000181218"/>
    </source>
</evidence>
<dbReference type="Proteomes" id="UP000181218">
    <property type="component" value="Segment"/>
</dbReference>
<feature type="repeat" description="ANK" evidence="1">
    <location>
        <begin position="10"/>
        <end position="42"/>
    </location>
</feature>
<sequence length="120" mass="13814">MDNIDMIDNENKTLLYYAVDVNNIQFAKRLLEYGANVNATSCSIINTAIQKSSYQRENKTKLVDLLLSYHPTLETMIDAFNRDIRYLYPEPLSACIRYALILDDDFPSKVSMISPVIIRN</sequence>
<proteinExistence type="predicted"/>
<name>M9WD71_VACCV</name>
<dbReference type="Pfam" id="PF00023">
    <property type="entry name" value="Ank"/>
    <property type="match status" value="1"/>
</dbReference>
<dbReference type="EMBL" id="JX489137">
    <property type="protein sequence ID" value="AGJ91958.1"/>
    <property type="molecule type" value="Genomic_DNA"/>
</dbReference>
<dbReference type="InterPro" id="IPR002110">
    <property type="entry name" value="Ankyrin_rpt"/>
</dbReference>
<dbReference type="PROSITE" id="PS50297">
    <property type="entry name" value="ANK_REP_REGION"/>
    <property type="match status" value="1"/>
</dbReference>
<accession>M9WD71</accession>
<evidence type="ECO:0000313" key="2">
    <source>
        <dbReference type="EMBL" id="AGJ91695.1"/>
    </source>
</evidence>
<dbReference type="SUPFAM" id="SSF48403">
    <property type="entry name" value="Ankyrin repeat"/>
    <property type="match status" value="1"/>
</dbReference>